<dbReference type="InterPro" id="IPR015376">
    <property type="entry name" value="Znr_NADH_PPase"/>
</dbReference>
<comment type="catalytic activity">
    <reaction evidence="9">
        <text>a 5'-end NAD(+)-phospho-ribonucleoside in mRNA + H2O = a 5'-end phospho-adenosine-phospho-ribonucleoside in mRNA + beta-nicotinamide D-ribonucleotide + 2 H(+)</text>
        <dbReference type="Rhea" id="RHEA:60876"/>
        <dbReference type="Rhea" id="RHEA-COMP:15698"/>
        <dbReference type="Rhea" id="RHEA-COMP:15719"/>
        <dbReference type="ChEBI" id="CHEBI:14649"/>
        <dbReference type="ChEBI" id="CHEBI:15377"/>
        <dbReference type="ChEBI" id="CHEBI:15378"/>
        <dbReference type="ChEBI" id="CHEBI:144029"/>
        <dbReference type="ChEBI" id="CHEBI:144051"/>
    </reaction>
    <physiologicalReaction direction="left-to-right" evidence="9">
        <dbReference type="Rhea" id="RHEA:60877"/>
    </physiologicalReaction>
</comment>
<dbReference type="GO" id="GO:0005829">
    <property type="term" value="C:cytosol"/>
    <property type="evidence" value="ECO:0007669"/>
    <property type="project" value="TreeGrafter"/>
</dbReference>
<comment type="cofactor">
    <cofactor evidence="1">
        <name>Mg(2+)</name>
        <dbReference type="ChEBI" id="CHEBI:18420"/>
    </cofactor>
</comment>
<dbReference type="InterPro" id="IPR020084">
    <property type="entry name" value="NUDIX_hydrolase_CS"/>
</dbReference>
<dbReference type="InterPro" id="IPR015797">
    <property type="entry name" value="NUDIX_hydrolase-like_dom_sf"/>
</dbReference>
<dbReference type="SUPFAM" id="SSF55811">
    <property type="entry name" value="Nudix"/>
    <property type="match status" value="2"/>
</dbReference>
<feature type="domain" description="Nudix hydrolase" evidence="11">
    <location>
        <begin position="148"/>
        <end position="276"/>
    </location>
</feature>
<evidence type="ECO:0000313" key="12">
    <source>
        <dbReference type="EMBL" id="SHI62874.1"/>
    </source>
</evidence>
<dbReference type="InterPro" id="IPR015375">
    <property type="entry name" value="NADH_PPase-like_N"/>
</dbReference>
<evidence type="ECO:0000256" key="8">
    <source>
        <dbReference type="ARBA" id="ARBA00023027"/>
    </source>
</evidence>
<dbReference type="PROSITE" id="PS51462">
    <property type="entry name" value="NUDIX"/>
    <property type="match status" value="1"/>
</dbReference>
<dbReference type="PANTHER" id="PTHR42904:SF6">
    <property type="entry name" value="NAD-CAPPED RNA HYDROLASE NUDT12"/>
    <property type="match status" value="1"/>
</dbReference>
<dbReference type="NCBIfam" id="NF001299">
    <property type="entry name" value="PRK00241.1"/>
    <property type="match status" value="1"/>
</dbReference>
<sequence>MESIYKNYSPLAKLENEDEINKYWFIFFNNKLLVEVINDKVTIPSTKTLEELNLSIVRKQYLGTLFGQPSYSVEVDSEESSKENMHFKELRSLYNDLDEDIFLLAGKAYQIVTWDKTHQYCGCCGSTTITIKEEYAKKCTNCGFVNYPRISPAVITAVFKEGKLLLAHNKSFKGNMHSLIAGFVEPGETLEEAAKREIQEEVGIQVKNVKYWGSQPWPFPNSLMVGFTADYESGEIVEDGTEILSADWFDIDNLPELPTRVSIARKIIDCYIEKNKA</sequence>
<dbReference type="GO" id="GO:0019677">
    <property type="term" value="P:NAD+ catabolic process"/>
    <property type="evidence" value="ECO:0007669"/>
    <property type="project" value="TreeGrafter"/>
</dbReference>
<reference evidence="12 13" key="1">
    <citation type="submission" date="2016-11" db="EMBL/GenBank/DDBJ databases">
        <authorList>
            <person name="Jaros S."/>
            <person name="Januszkiewicz K."/>
            <person name="Wedrychowicz H."/>
        </authorList>
    </citation>
    <scope>NUCLEOTIDE SEQUENCE [LARGE SCALE GENOMIC DNA]</scope>
    <source>
        <strain evidence="12 13">DSM 6191</strain>
    </source>
</reference>
<evidence type="ECO:0000259" key="11">
    <source>
        <dbReference type="PROSITE" id="PS51462"/>
    </source>
</evidence>
<dbReference type="Pfam" id="PF09297">
    <property type="entry name" value="Zn_ribbon_NUD"/>
    <property type="match status" value="1"/>
</dbReference>
<dbReference type="PRINTS" id="PR00502">
    <property type="entry name" value="NUDIXFAMILY"/>
</dbReference>
<dbReference type="Pfam" id="PF00293">
    <property type="entry name" value="NUDIX"/>
    <property type="match status" value="1"/>
</dbReference>
<evidence type="ECO:0000256" key="4">
    <source>
        <dbReference type="ARBA" id="ARBA00012381"/>
    </source>
</evidence>
<dbReference type="Pfam" id="PF09296">
    <property type="entry name" value="NUDIX-like"/>
    <property type="match status" value="1"/>
</dbReference>
<dbReference type="Gene3D" id="3.90.79.10">
    <property type="entry name" value="Nucleoside Triphosphate Pyrophosphohydrolase"/>
    <property type="match status" value="1"/>
</dbReference>
<evidence type="ECO:0000256" key="7">
    <source>
        <dbReference type="ARBA" id="ARBA00022842"/>
    </source>
</evidence>
<keyword evidence="8" id="KW-0520">NAD</keyword>
<dbReference type="InterPro" id="IPR000086">
    <property type="entry name" value="NUDIX_hydrolase_dom"/>
</dbReference>
<dbReference type="GO" id="GO:0046872">
    <property type="term" value="F:metal ion binding"/>
    <property type="evidence" value="ECO:0007669"/>
    <property type="project" value="UniProtKB-KW"/>
</dbReference>
<dbReference type="InterPro" id="IPR050241">
    <property type="entry name" value="NAD-cap_RNA_hydrolase_NudC"/>
</dbReference>
<keyword evidence="6 10" id="KW-0378">Hydrolase</keyword>
<evidence type="ECO:0000256" key="5">
    <source>
        <dbReference type="ARBA" id="ARBA00022723"/>
    </source>
</evidence>
<accession>A0A1M6CQ03</accession>
<dbReference type="PANTHER" id="PTHR42904">
    <property type="entry name" value="NUDIX HYDROLASE, NUDC SUBFAMILY"/>
    <property type="match status" value="1"/>
</dbReference>
<dbReference type="Proteomes" id="UP000184241">
    <property type="component" value="Unassembled WGS sequence"/>
</dbReference>
<organism evidence="12 13">
    <name type="scientific">Clostridium intestinale DSM 6191</name>
    <dbReference type="NCBI Taxonomy" id="1121320"/>
    <lineage>
        <taxon>Bacteria</taxon>
        <taxon>Bacillati</taxon>
        <taxon>Bacillota</taxon>
        <taxon>Clostridia</taxon>
        <taxon>Eubacteriales</taxon>
        <taxon>Clostridiaceae</taxon>
        <taxon>Clostridium</taxon>
    </lineage>
</organism>
<evidence type="ECO:0000256" key="9">
    <source>
        <dbReference type="ARBA" id="ARBA00023679"/>
    </source>
</evidence>
<gene>
    <name evidence="12" type="ORF">SAMN02745941_04086</name>
</gene>
<keyword evidence="5" id="KW-0479">Metal-binding</keyword>
<dbReference type="Gene3D" id="3.90.79.20">
    <property type="match status" value="1"/>
</dbReference>
<dbReference type="EC" id="3.6.1.22" evidence="4"/>
<evidence type="ECO:0000256" key="10">
    <source>
        <dbReference type="RuleBase" id="RU003476"/>
    </source>
</evidence>
<evidence type="ECO:0000256" key="2">
    <source>
        <dbReference type="ARBA" id="ARBA00001947"/>
    </source>
</evidence>
<evidence type="ECO:0000256" key="1">
    <source>
        <dbReference type="ARBA" id="ARBA00001946"/>
    </source>
</evidence>
<evidence type="ECO:0000313" key="13">
    <source>
        <dbReference type="Proteomes" id="UP000184241"/>
    </source>
</evidence>
<dbReference type="GO" id="GO:0035529">
    <property type="term" value="F:NADH pyrophosphatase activity"/>
    <property type="evidence" value="ECO:0007669"/>
    <property type="project" value="TreeGrafter"/>
</dbReference>
<dbReference type="GO" id="GO:0006742">
    <property type="term" value="P:NADP+ catabolic process"/>
    <property type="evidence" value="ECO:0007669"/>
    <property type="project" value="TreeGrafter"/>
</dbReference>
<protein>
    <recommendedName>
        <fullName evidence="4">NAD(+) diphosphatase</fullName>
        <ecNumber evidence="4">3.6.1.22</ecNumber>
    </recommendedName>
</protein>
<dbReference type="AlphaFoldDB" id="A0A1M6CQ03"/>
<name>A0A1M6CQ03_9CLOT</name>
<dbReference type="InterPro" id="IPR049734">
    <property type="entry name" value="NudC-like_C"/>
</dbReference>
<dbReference type="RefSeq" id="WP_073022422.1">
    <property type="nucleotide sequence ID" value="NZ_FQXU01000017.1"/>
</dbReference>
<dbReference type="InterPro" id="IPR020476">
    <property type="entry name" value="Nudix_hydrolase"/>
</dbReference>
<evidence type="ECO:0000256" key="3">
    <source>
        <dbReference type="ARBA" id="ARBA00009595"/>
    </source>
</evidence>
<dbReference type="CDD" id="cd03429">
    <property type="entry name" value="NUDIX_NADH_pyrophosphatase_Nudt13"/>
    <property type="match status" value="1"/>
</dbReference>
<dbReference type="PROSITE" id="PS00893">
    <property type="entry name" value="NUDIX_BOX"/>
    <property type="match status" value="1"/>
</dbReference>
<comment type="cofactor">
    <cofactor evidence="2">
        <name>Zn(2+)</name>
        <dbReference type="ChEBI" id="CHEBI:29105"/>
    </cofactor>
</comment>
<dbReference type="EMBL" id="FQXU01000017">
    <property type="protein sequence ID" value="SHI62874.1"/>
    <property type="molecule type" value="Genomic_DNA"/>
</dbReference>
<evidence type="ECO:0000256" key="6">
    <source>
        <dbReference type="ARBA" id="ARBA00022801"/>
    </source>
</evidence>
<keyword evidence="7" id="KW-0460">Magnesium</keyword>
<proteinExistence type="inferred from homology"/>
<comment type="similarity">
    <text evidence="3">Belongs to the Nudix hydrolase family. NudC subfamily.</text>
</comment>